<evidence type="ECO:0000313" key="2">
    <source>
        <dbReference type="Proteomes" id="UP001157910"/>
    </source>
</evidence>
<gene>
    <name evidence="1" type="ORF">SAMN06296065_102480</name>
</gene>
<proteinExistence type="predicted"/>
<organism evidence="1 2">
    <name type="scientific">Novosphingobium panipatense</name>
    <dbReference type="NCBI Taxonomy" id="428991"/>
    <lineage>
        <taxon>Bacteria</taxon>
        <taxon>Pseudomonadati</taxon>
        <taxon>Pseudomonadota</taxon>
        <taxon>Alphaproteobacteria</taxon>
        <taxon>Sphingomonadales</taxon>
        <taxon>Sphingomonadaceae</taxon>
        <taxon>Novosphingobium</taxon>
    </lineage>
</organism>
<dbReference type="RefSeq" id="WP_283405452.1">
    <property type="nucleotide sequence ID" value="NZ_FXUI01000002.1"/>
</dbReference>
<keyword evidence="2" id="KW-1185">Reference proteome</keyword>
<comment type="caution">
    <text evidence="1">The sequence shown here is derived from an EMBL/GenBank/DDBJ whole genome shotgun (WGS) entry which is preliminary data.</text>
</comment>
<accession>A0ABY1Q5H3</accession>
<sequence>MPQPDIMTIEEPNFDTLEIVEIDEHLTLLQVAEDGESNSLVIGPEQQTALLKLLLERQGD</sequence>
<dbReference type="Proteomes" id="UP001157910">
    <property type="component" value="Unassembled WGS sequence"/>
</dbReference>
<protein>
    <submittedName>
        <fullName evidence="1">Uncharacterized protein</fullName>
    </submittedName>
</protein>
<evidence type="ECO:0000313" key="1">
    <source>
        <dbReference type="EMBL" id="SMP58480.1"/>
    </source>
</evidence>
<reference evidence="1 2" key="1">
    <citation type="submission" date="2017-05" db="EMBL/GenBank/DDBJ databases">
        <authorList>
            <person name="Varghese N."/>
            <person name="Submissions S."/>
        </authorList>
    </citation>
    <scope>NUCLEOTIDE SEQUENCE [LARGE SCALE GENOMIC DNA]</scope>
    <source>
        <strain evidence="1 2">SM16</strain>
    </source>
</reference>
<dbReference type="EMBL" id="FXUI01000002">
    <property type="protein sequence ID" value="SMP58480.1"/>
    <property type="molecule type" value="Genomic_DNA"/>
</dbReference>
<name>A0ABY1Q5H3_9SPHN</name>